<dbReference type="InterPro" id="IPR013762">
    <property type="entry name" value="Integrase-like_cat_sf"/>
</dbReference>
<dbReference type="InterPro" id="IPR050090">
    <property type="entry name" value="Tyrosine_recombinase_XerCD"/>
</dbReference>
<accession>A0A9Y2L249</accession>
<organism evidence="6 7">
    <name type="scientific">Parasedimentitalea psychrophila</name>
    <dbReference type="NCBI Taxonomy" id="2997337"/>
    <lineage>
        <taxon>Bacteria</taxon>
        <taxon>Pseudomonadati</taxon>
        <taxon>Pseudomonadota</taxon>
        <taxon>Alphaproteobacteria</taxon>
        <taxon>Rhodobacterales</taxon>
        <taxon>Paracoccaceae</taxon>
        <taxon>Parasedimentitalea</taxon>
    </lineage>
</organism>
<evidence type="ECO:0000259" key="5">
    <source>
        <dbReference type="PROSITE" id="PS51898"/>
    </source>
</evidence>
<dbReference type="KEGG" id="ppso:QPJ95_10885"/>
<dbReference type="Gene3D" id="1.10.443.10">
    <property type="entry name" value="Intergrase catalytic core"/>
    <property type="match status" value="1"/>
</dbReference>
<evidence type="ECO:0000256" key="2">
    <source>
        <dbReference type="ARBA" id="ARBA00022908"/>
    </source>
</evidence>
<dbReference type="PROSITE" id="PS51898">
    <property type="entry name" value="TYR_RECOMBINASE"/>
    <property type="match status" value="1"/>
</dbReference>
<proteinExistence type="inferred from homology"/>
<dbReference type="EMBL" id="CP127247">
    <property type="protein sequence ID" value="WIY27365.1"/>
    <property type="molecule type" value="Genomic_DNA"/>
</dbReference>
<comment type="similarity">
    <text evidence="1">Belongs to the 'phage' integrase family.</text>
</comment>
<dbReference type="AlphaFoldDB" id="A0A9Y2L249"/>
<dbReference type="GO" id="GO:0015074">
    <property type="term" value="P:DNA integration"/>
    <property type="evidence" value="ECO:0007669"/>
    <property type="project" value="UniProtKB-KW"/>
</dbReference>
<protein>
    <submittedName>
        <fullName evidence="6">Site-specific integrase</fullName>
    </submittedName>
</protein>
<evidence type="ECO:0000313" key="6">
    <source>
        <dbReference type="EMBL" id="WIY27365.1"/>
    </source>
</evidence>
<keyword evidence="3" id="KW-0238">DNA-binding</keyword>
<keyword evidence="7" id="KW-1185">Reference proteome</keyword>
<gene>
    <name evidence="6" type="ORF">QPJ95_10885</name>
</gene>
<dbReference type="RefSeq" id="WP_270920490.1">
    <property type="nucleotide sequence ID" value="NZ_CP127247.1"/>
</dbReference>
<evidence type="ECO:0000256" key="1">
    <source>
        <dbReference type="ARBA" id="ARBA00008857"/>
    </source>
</evidence>
<dbReference type="SUPFAM" id="SSF56349">
    <property type="entry name" value="DNA breaking-rejoining enzymes"/>
    <property type="match status" value="1"/>
</dbReference>
<sequence length="393" mass="44737">MADSKSKTTSQKNIRKGLAIYKTGQSIYWFLRLWDPLAKKYVRRTTKETVRIEAVEAAIEFADNFKSGGHPVHAVKKATSFERYAKQLISIQALKGGKWSGGDAKLLNRSGDGLIAYFGKWDVTKINTGSVRDYLLKLDEKRGKPLAESTKAKHTIILRKVLTLAVEDGLLNVLPVMPKQKTKDMPRLAFTDDEYARLLQAGEECAQRGDIVRGVKVRRHHVRMFRFVVYSFLRPTESELFGLKHKDVQVKGKPPHLEMKIDGKTGQRTSVTMPIAVPLYRGMLNPLNEADTDQNEYVWMPEYPNRTTAINTARRIFNHILEAAGLKDDVHKFSPYSLRHYALQKRLKESKGEANIYNLAKNAGTSIEMLQRFYLDKMALTPDLIENLQTKGK</sequence>
<feature type="domain" description="Tyr recombinase" evidence="5">
    <location>
        <begin position="185"/>
        <end position="390"/>
    </location>
</feature>
<dbReference type="PANTHER" id="PTHR30349:SF41">
    <property type="entry name" value="INTEGRASE_RECOMBINASE PROTEIN MJ0367-RELATED"/>
    <property type="match status" value="1"/>
</dbReference>
<dbReference type="PANTHER" id="PTHR30349">
    <property type="entry name" value="PHAGE INTEGRASE-RELATED"/>
    <property type="match status" value="1"/>
</dbReference>
<dbReference type="InterPro" id="IPR002104">
    <property type="entry name" value="Integrase_catalytic"/>
</dbReference>
<name>A0A9Y2L249_9RHOB</name>
<dbReference type="Gene3D" id="1.10.150.130">
    <property type="match status" value="1"/>
</dbReference>
<dbReference type="GO" id="GO:0003677">
    <property type="term" value="F:DNA binding"/>
    <property type="evidence" value="ECO:0007669"/>
    <property type="project" value="UniProtKB-KW"/>
</dbReference>
<evidence type="ECO:0000256" key="3">
    <source>
        <dbReference type="ARBA" id="ARBA00023125"/>
    </source>
</evidence>
<keyword evidence="4" id="KW-0233">DNA recombination</keyword>
<dbReference type="InterPro" id="IPR010998">
    <property type="entry name" value="Integrase_recombinase_N"/>
</dbReference>
<dbReference type="InterPro" id="IPR011010">
    <property type="entry name" value="DNA_brk_join_enz"/>
</dbReference>
<reference evidence="6 7" key="1">
    <citation type="submission" date="2023-06" db="EMBL/GenBank/DDBJ databases">
        <title>Parasedimentitalea psychrophila sp. nov., a psychrophilic bacterium isolated from deep-sea sediment.</title>
        <authorList>
            <person name="Li A."/>
        </authorList>
    </citation>
    <scope>NUCLEOTIDE SEQUENCE [LARGE SCALE GENOMIC DNA]</scope>
    <source>
        <strain evidence="6 7">QS115</strain>
    </source>
</reference>
<evidence type="ECO:0000313" key="7">
    <source>
        <dbReference type="Proteomes" id="UP001238334"/>
    </source>
</evidence>
<evidence type="ECO:0000256" key="4">
    <source>
        <dbReference type="ARBA" id="ARBA00023172"/>
    </source>
</evidence>
<dbReference type="GO" id="GO:0006310">
    <property type="term" value="P:DNA recombination"/>
    <property type="evidence" value="ECO:0007669"/>
    <property type="project" value="UniProtKB-KW"/>
</dbReference>
<keyword evidence="2" id="KW-0229">DNA integration</keyword>
<dbReference type="Proteomes" id="UP001238334">
    <property type="component" value="Chromosome"/>
</dbReference>